<accession>W7HIH2</accession>
<gene>
    <name evidence="2" type="ORF">DRE_01568</name>
</gene>
<keyword evidence="1" id="KW-0732">Signal</keyword>
<proteinExistence type="predicted"/>
<protein>
    <submittedName>
        <fullName evidence="2">Uncharacterized protein</fullName>
    </submittedName>
</protein>
<feature type="signal peptide" evidence="1">
    <location>
        <begin position="1"/>
        <end position="20"/>
    </location>
</feature>
<dbReference type="Proteomes" id="UP000024837">
    <property type="component" value="Unassembled WGS sequence"/>
</dbReference>
<dbReference type="AlphaFoldDB" id="W7HIH2"/>
<feature type="chain" id="PRO_5004893352" evidence="1">
    <location>
        <begin position="21"/>
        <end position="286"/>
    </location>
</feature>
<sequence>MSVVLKLLFLSLLSLSFAIADTSILAHPRQSRVRKVGLIKRDSSGDDLFLGGPCVSITGNDEDIVCFLELDTIACAPTCCKDKKGTFVDGCPAGDKCVFEPEGLKCCPRGEADCGPRPTACANFGQTTTMGQVMCPSATPACATRVDGGIACTGSDPGPTIGRPKPYPVMTSAASTACTSAVAVNSSRSSMPPSAPPSVPIPAVTTSTLPTSEVESAGRNVSIIATRPPSTDLTRGGTMTISIEPATDTPAVPLPSIGTGSGMRTARGGTVSGLLVVAVAVIGVFV</sequence>
<organism evidence="2 3">
    <name type="scientific">Drechslerella stenobrocha 248</name>
    <dbReference type="NCBI Taxonomy" id="1043628"/>
    <lineage>
        <taxon>Eukaryota</taxon>
        <taxon>Fungi</taxon>
        <taxon>Dikarya</taxon>
        <taxon>Ascomycota</taxon>
        <taxon>Pezizomycotina</taxon>
        <taxon>Orbiliomycetes</taxon>
        <taxon>Orbiliales</taxon>
        <taxon>Orbiliaceae</taxon>
        <taxon>Drechslerella</taxon>
    </lineage>
</organism>
<dbReference type="HOGENOM" id="CLU_973259_0_0_1"/>
<evidence type="ECO:0000256" key="1">
    <source>
        <dbReference type="SAM" id="SignalP"/>
    </source>
</evidence>
<evidence type="ECO:0000313" key="3">
    <source>
        <dbReference type="Proteomes" id="UP000024837"/>
    </source>
</evidence>
<evidence type="ECO:0000313" key="2">
    <source>
        <dbReference type="EMBL" id="EWC43681.1"/>
    </source>
</evidence>
<dbReference type="EMBL" id="KI966457">
    <property type="protein sequence ID" value="EWC43681.1"/>
    <property type="molecule type" value="Genomic_DNA"/>
</dbReference>
<reference evidence="2 3" key="1">
    <citation type="submission" date="2013-05" db="EMBL/GenBank/DDBJ databases">
        <title>Drechslerella stenobrocha genome reveals carnivorous origination and mechanical trapping mechanism of predatory fungi.</title>
        <authorList>
            <person name="Liu X."/>
            <person name="Zhang W."/>
            <person name="Liu K."/>
        </authorList>
    </citation>
    <scope>NUCLEOTIDE SEQUENCE [LARGE SCALE GENOMIC DNA]</scope>
    <source>
        <strain evidence="2 3">248</strain>
    </source>
</reference>
<keyword evidence="3" id="KW-1185">Reference proteome</keyword>
<name>W7HIH2_9PEZI</name>
<dbReference type="OrthoDB" id="5425309at2759"/>